<feature type="compositionally biased region" description="Basic and acidic residues" evidence="1">
    <location>
        <begin position="272"/>
        <end position="283"/>
    </location>
</feature>
<evidence type="ECO:0000313" key="3">
    <source>
        <dbReference type="Proteomes" id="UP000509303"/>
    </source>
</evidence>
<protein>
    <submittedName>
        <fullName evidence="2">Uncharacterized protein</fullName>
    </submittedName>
</protein>
<sequence length="283" mass="29754">MSSLPSTSAARAHSVARRAGAAVATAAVALGLAIVPGVAAADPGSSEAAAPVAAPRGAIAVVEGATQFAVTPQALERLKQHDLRLVRLDAKGQTREAVPAGVPLRLDVTSGVVTNVDGRIGGRVLYEDRGLAVVNTKTRQVARLAEFESDLTRNAVLATVNQSDTIAIGRAPSQRISRETLDVAARQVRLTAPVRLSGHAAERLNRTTGTDAFERGEILARVTSQFNLDEEQDVRAALGLDKDFNTVEKSQSTRQEAQQRPGRAADEMATEENVKKAFPDAAG</sequence>
<dbReference type="RefSeq" id="WP_176163170.1">
    <property type="nucleotide sequence ID" value="NZ_CP054929.1"/>
</dbReference>
<gene>
    <name evidence="2" type="ORF">HUT08_20060</name>
</gene>
<evidence type="ECO:0000313" key="2">
    <source>
        <dbReference type="EMBL" id="QKW51450.1"/>
    </source>
</evidence>
<dbReference type="EMBL" id="CP054929">
    <property type="protein sequence ID" value="QKW51450.1"/>
    <property type="molecule type" value="Genomic_DNA"/>
</dbReference>
<organism evidence="2 3">
    <name type="scientific">Streptomyces buecherae</name>
    <dbReference type="NCBI Taxonomy" id="2763006"/>
    <lineage>
        <taxon>Bacteria</taxon>
        <taxon>Bacillati</taxon>
        <taxon>Actinomycetota</taxon>
        <taxon>Actinomycetes</taxon>
        <taxon>Kitasatosporales</taxon>
        <taxon>Streptomycetaceae</taxon>
        <taxon>Streptomyces</taxon>
    </lineage>
</organism>
<reference evidence="2 3" key="1">
    <citation type="submission" date="2020-06" db="EMBL/GenBank/DDBJ databases">
        <title>Genome mining for natural products.</title>
        <authorList>
            <person name="Zhang B."/>
            <person name="Shi J."/>
            <person name="Ge H."/>
        </authorList>
    </citation>
    <scope>NUCLEOTIDE SEQUENCE [LARGE SCALE GENOMIC DNA]</scope>
    <source>
        <strain evidence="2 3">NA00687</strain>
    </source>
</reference>
<name>A0A7H8NA97_9ACTN</name>
<accession>A0A7H8NA97</accession>
<feature type="compositionally biased region" description="Polar residues" evidence="1">
    <location>
        <begin position="247"/>
        <end position="258"/>
    </location>
</feature>
<feature type="region of interest" description="Disordered" evidence="1">
    <location>
        <begin position="245"/>
        <end position="283"/>
    </location>
</feature>
<evidence type="ECO:0000256" key="1">
    <source>
        <dbReference type="SAM" id="MobiDB-lite"/>
    </source>
</evidence>
<dbReference type="Proteomes" id="UP000509303">
    <property type="component" value="Chromosome"/>
</dbReference>
<proteinExistence type="predicted"/>
<dbReference type="AlphaFoldDB" id="A0A7H8NA97"/>
<keyword evidence="3" id="KW-1185">Reference proteome</keyword>